<dbReference type="Proteomes" id="UP000824107">
    <property type="component" value="Unassembled WGS sequence"/>
</dbReference>
<accession>A0A9D1SAM8</accession>
<reference evidence="1" key="1">
    <citation type="submission" date="2020-10" db="EMBL/GenBank/DDBJ databases">
        <authorList>
            <person name="Gilroy R."/>
        </authorList>
    </citation>
    <scope>NUCLEOTIDE SEQUENCE</scope>
    <source>
        <strain evidence="1">ChiW3-316</strain>
    </source>
</reference>
<comment type="caution">
    <text evidence="1">The sequence shown here is derived from an EMBL/GenBank/DDBJ whole genome shotgun (WGS) entry which is preliminary data.</text>
</comment>
<sequence>MENNEQKAPFSPILIMEFIRQTTVARCLTNENPNLETKFRLGKTYYDQIMSFPLQAQLIRLTLAYDEATETLSVKTDETLINRFKEQKSLVEIAQKYEAQYAERYQEYVKVID</sequence>
<reference evidence="1" key="2">
    <citation type="journal article" date="2021" name="PeerJ">
        <title>Extensive microbial diversity within the chicken gut microbiome revealed by metagenomics and culture.</title>
        <authorList>
            <person name="Gilroy R."/>
            <person name="Ravi A."/>
            <person name="Getino M."/>
            <person name="Pursley I."/>
            <person name="Horton D.L."/>
            <person name="Alikhan N.F."/>
            <person name="Baker D."/>
            <person name="Gharbi K."/>
            <person name="Hall N."/>
            <person name="Watson M."/>
            <person name="Adriaenssens E.M."/>
            <person name="Foster-Nyarko E."/>
            <person name="Jarju S."/>
            <person name="Secka A."/>
            <person name="Antonio M."/>
            <person name="Oren A."/>
            <person name="Chaudhuri R.R."/>
            <person name="La Ragione R."/>
            <person name="Hildebrand F."/>
            <person name="Pallen M.J."/>
        </authorList>
    </citation>
    <scope>NUCLEOTIDE SEQUENCE</scope>
    <source>
        <strain evidence="1">ChiW3-316</strain>
    </source>
</reference>
<proteinExistence type="predicted"/>
<evidence type="ECO:0000313" key="2">
    <source>
        <dbReference type="Proteomes" id="UP000824107"/>
    </source>
</evidence>
<dbReference type="EMBL" id="DVNC01000014">
    <property type="protein sequence ID" value="HIU52702.1"/>
    <property type="molecule type" value="Genomic_DNA"/>
</dbReference>
<name>A0A9D1SAM8_9PROT</name>
<gene>
    <name evidence="1" type="ORF">IAD20_01315</name>
</gene>
<organism evidence="1 2">
    <name type="scientific">Candidatus Scatocola faecipullorum</name>
    <dbReference type="NCBI Taxonomy" id="2840917"/>
    <lineage>
        <taxon>Bacteria</taxon>
        <taxon>Pseudomonadati</taxon>
        <taxon>Pseudomonadota</taxon>
        <taxon>Alphaproteobacteria</taxon>
        <taxon>Rhodospirillales</taxon>
        <taxon>Rhodospirillaceae</taxon>
        <taxon>Rhodospirillaceae incertae sedis</taxon>
        <taxon>Candidatus Scatocola</taxon>
    </lineage>
</organism>
<protein>
    <submittedName>
        <fullName evidence="1">Uncharacterized protein</fullName>
    </submittedName>
</protein>
<dbReference type="AlphaFoldDB" id="A0A9D1SAM8"/>
<evidence type="ECO:0000313" key="1">
    <source>
        <dbReference type="EMBL" id="HIU52702.1"/>
    </source>
</evidence>